<proteinExistence type="inferred from homology"/>
<dbReference type="EMBL" id="MF782455">
    <property type="protein sequence ID" value="ATZ80206.1"/>
    <property type="molecule type" value="Genomic_DNA"/>
</dbReference>
<dbReference type="Gene3D" id="3.90.79.10">
    <property type="entry name" value="Nucleoside Triphosphate Pyrophosphohydrolase"/>
    <property type="match status" value="1"/>
</dbReference>
<dbReference type="InterPro" id="IPR002745">
    <property type="entry name" value="Ptrans_KptA/Tpt1"/>
</dbReference>
<keyword evidence="6" id="KW-0378">Hydrolase</keyword>
<sequence length="313" mass="36454">MDQIERTRKSKLLSYILRHHPEKFDLKIDTNGWIDINKLIVAINMQKEEKITHEQILEIVEKCDKQRYKLNDYNTMIKANQGHSVDVELKFIEKIPPKTLYHGTVYHNIDSIKSTGLDKMSRHHVHMTNDMKTAIDVGKRRGRPIICIIDSQKMHKDKIKFYCSENNVWLTENVPPEYITFFEVDNKVGCGGFIILNKEKTKCLLVKANNWGFPKGKKNKAESIYECALRELNEETSLTLDDIDIDYNIPIQYEMSYSGNKAVSLYVAYSRQENVKIKDVDELSEISWLTIDEALNKLDGIKNRRELLIGITN</sequence>
<evidence type="ECO:0000256" key="2">
    <source>
        <dbReference type="ARBA" id="ARBA00022679"/>
    </source>
</evidence>
<dbReference type="SUPFAM" id="SSF56399">
    <property type="entry name" value="ADP-ribosylation"/>
    <property type="match status" value="1"/>
</dbReference>
<dbReference type="InterPro" id="IPR042080">
    <property type="entry name" value="RNA_2'-PTrans_N"/>
</dbReference>
<dbReference type="InterPro" id="IPR000086">
    <property type="entry name" value="NUDIX_hydrolase_dom"/>
</dbReference>
<protein>
    <submittedName>
        <fullName evidence="6">tRNA 2'-phosphotransferase/Ap4A hydrolase</fullName>
    </submittedName>
</protein>
<dbReference type="GO" id="GO:0006388">
    <property type="term" value="P:tRNA splicing, via endonucleolytic cleavage and ligation"/>
    <property type="evidence" value="ECO:0007669"/>
    <property type="project" value="TreeGrafter"/>
</dbReference>
<evidence type="ECO:0000256" key="1">
    <source>
        <dbReference type="ARBA" id="ARBA00009836"/>
    </source>
</evidence>
<dbReference type="SUPFAM" id="SSF55811">
    <property type="entry name" value="Nudix"/>
    <property type="match status" value="1"/>
</dbReference>
<evidence type="ECO:0000256" key="3">
    <source>
        <dbReference type="ARBA" id="ARBA00023027"/>
    </source>
</evidence>
<dbReference type="GO" id="GO:0000215">
    <property type="term" value="F:tRNA 2'-phosphotransferase activity"/>
    <property type="evidence" value="ECO:0007669"/>
    <property type="project" value="TreeGrafter"/>
</dbReference>
<gene>
    <name evidence="6" type="ORF">BMW23_0147</name>
</gene>
<feature type="domain" description="Nudix hydrolase" evidence="5">
    <location>
        <begin position="185"/>
        <end position="312"/>
    </location>
</feature>
<evidence type="ECO:0000256" key="4">
    <source>
        <dbReference type="ARBA" id="ARBA00025212"/>
    </source>
</evidence>
<name>A0A2H4UTN1_9VIRU</name>
<comment type="similarity">
    <text evidence="1">Belongs to the KptA/TPT1 family.</text>
</comment>
<keyword evidence="3" id="KW-0520">NAD</keyword>
<reference evidence="6" key="1">
    <citation type="journal article" date="2017" name="Elife">
        <title>The kinetoplastid-infecting Bodo saltans virus (BsV), a window into the most abundant giant viruses in the sea.</title>
        <authorList>
            <person name="Deeg C.M."/>
            <person name="Chow C.-E.T."/>
            <person name="Suttle C.A."/>
        </authorList>
    </citation>
    <scope>NUCLEOTIDE SEQUENCE</scope>
    <source>
        <strain evidence="6">NG1</strain>
    </source>
</reference>
<dbReference type="HAMAP" id="MF_00299">
    <property type="entry name" value="KptA"/>
    <property type="match status" value="1"/>
</dbReference>
<dbReference type="PANTHER" id="PTHR12684">
    <property type="entry name" value="PUTATIVE PHOSPHOTRANSFERASE"/>
    <property type="match status" value="1"/>
</dbReference>
<dbReference type="InterPro" id="IPR042081">
    <property type="entry name" value="RNA_2'-PTrans_C"/>
</dbReference>
<accession>A0A2H4UTN1</accession>
<keyword evidence="2" id="KW-0808">Transferase</keyword>
<dbReference type="Pfam" id="PF00293">
    <property type="entry name" value="NUDIX"/>
    <property type="match status" value="1"/>
</dbReference>
<dbReference type="Pfam" id="PF01885">
    <property type="entry name" value="PTS_2-RNA"/>
    <property type="match status" value="1"/>
</dbReference>
<dbReference type="GO" id="GO:0016787">
    <property type="term" value="F:hydrolase activity"/>
    <property type="evidence" value="ECO:0007669"/>
    <property type="project" value="UniProtKB-KW"/>
</dbReference>
<comment type="function">
    <text evidence="4">Removes the 2'-phosphate from RNA via an intermediate in which the phosphate is ADP-ribosylated by NAD followed by a presumed transesterification to release the RNA and generate ADP-ribose 1''-2''-cyclic phosphate (APPR&gt;P). May function as an ADP-ribosylase.</text>
</comment>
<dbReference type="InterPro" id="IPR015797">
    <property type="entry name" value="NUDIX_hydrolase-like_dom_sf"/>
</dbReference>
<dbReference type="GO" id="GO:0003950">
    <property type="term" value="F:NAD+ poly-ADP-ribosyltransferase activity"/>
    <property type="evidence" value="ECO:0007669"/>
    <property type="project" value="InterPro"/>
</dbReference>
<dbReference type="Proteomes" id="UP000240325">
    <property type="component" value="Segment"/>
</dbReference>
<dbReference type="PANTHER" id="PTHR12684:SF2">
    <property type="entry name" value="TRNA 2'-PHOSPHOTRANSFERASE 1"/>
    <property type="match status" value="1"/>
</dbReference>
<dbReference type="Gene3D" id="3.20.170.30">
    <property type="match status" value="1"/>
</dbReference>
<organism evidence="6">
    <name type="scientific">Bodo saltans virus</name>
    <dbReference type="NCBI Taxonomy" id="2024608"/>
    <lineage>
        <taxon>Viruses</taxon>
        <taxon>Varidnaviria</taxon>
        <taxon>Bamfordvirae</taxon>
        <taxon>Nucleocytoviricota</taxon>
        <taxon>Megaviricetes</taxon>
        <taxon>Imitervirales</taxon>
        <taxon>Mimiviridae</taxon>
        <taxon>Klosneuvirinae</taxon>
        <taxon>Theiavirus</taxon>
        <taxon>Theiavirus salishense</taxon>
    </lineage>
</organism>
<dbReference type="InterPro" id="IPR022928">
    <property type="entry name" value="RNA_2'-PTrans_KptA"/>
</dbReference>
<evidence type="ECO:0000259" key="5">
    <source>
        <dbReference type="PROSITE" id="PS51462"/>
    </source>
</evidence>
<dbReference type="PROSITE" id="PS51462">
    <property type="entry name" value="NUDIX"/>
    <property type="match status" value="1"/>
</dbReference>
<evidence type="ECO:0000313" key="6">
    <source>
        <dbReference type="EMBL" id="ATZ80206.1"/>
    </source>
</evidence>
<evidence type="ECO:0000313" key="7">
    <source>
        <dbReference type="Proteomes" id="UP000240325"/>
    </source>
</evidence>
<dbReference type="Gene3D" id="1.10.10.970">
    <property type="entry name" value="RNA 2'-phosphotransferase, Tpt1/KptA family, N-terminal domain"/>
    <property type="match status" value="1"/>
</dbReference>
<keyword evidence="7" id="KW-1185">Reference proteome</keyword>